<name>A0A1M6LU62_9FIRM</name>
<dbReference type="PANTHER" id="PTHR40396">
    <property type="entry name" value="ATPASE-LIKE PROTEIN"/>
    <property type="match status" value="1"/>
</dbReference>
<gene>
    <name evidence="2" type="ORF">SAMN02745751_03280</name>
</gene>
<dbReference type="GO" id="GO:0016887">
    <property type="term" value="F:ATP hydrolysis activity"/>
    <property type="evidence" value="ECO:0007669"/>
    <property type="project" value="InterPro"/>
</dbReference>
<dbReference type="STRING" id="1121476.SAMN02745751_03280"/>
<dbReference type="InterPro" id="IPR003959">
    <property type="entry name" value="ATPase_AAA_core"/>
</dbReference>
<dbReference type="RefSeq" id="WP_073050645.1">
    <property type="nucleotide sequence ID" value="NZ_FQZL01000034.1"/>
</dbReference>
<dbReference type="AlphaFoldDB" id="A0A1M6LU62"/>
<dbReference type="OrthoDB" id="9810873at2"/>
<accession>A0A1M6LU62</accession>
<dbReference type="PANTHER" id="PTHR40396:SF1">
    <property type="entry name" value="ATPASE AAA-TYPE CORE DOMAIN-CONTAINING PROTEIN"/>
    <property type="match status" value="1"/>
</dbReference>
<dbReference type="SUPFAM" id="SSF52540">
    <property type="entry name" value="P-loop containing nucleoside triphosphate hydrolases"/>
    <property type="match status" value="1"/>
</dbReference>
<feature type="domain" description="ATPase AAA-type core" evidence="1">
    <location>
        <begin position="23"/>
        <end position="332"/>
    </location>
</feature>
<dbReference type="GO" id="GO:0005524">
    <property type="term" value="F:ATP binding"/>
    <property type="evidence" value="ECO:0007669"/>
    <property type="project" value="InterPro"/>
</dbReference>
<dbReference type="PIRSF" id="PIRSF029347">
    <property type="entry name" value="RecF"/>
    <property type="match status" value="1"/>
</dbReference>
<keyword evidence="3" id="KW-1185">Reference proteome</keyword>
<proteinExistence type="predicted"/>
<dbReference type="EMBL" id="FQZL01000034">
    <property type="protein sequence ID" value="SHJ74797.1"/>
    <property type="molecule type" value="Genomic_DNA"/>
</dbReference>
<dbReference type="InterPro" id="IPR027417">
    <property type="entry name" value="P-loop_NTPase"/>
</dbReference>
<sequence length="397" mass="45516">MIKKMYIDNFKALNDFTIEFSNMNVLIGKNGVGKSSVLQALDFIKNFAIKDLDVYMSDRNWKASEIGSKLTSTKHITFKIHYATKNNDVLIWSFTVNPVKKTQLIEFIREELTRESDQKVLLAYSSNGGRRFNNEINDYEAIPSLNLNSSLLKTIDPKINKNQYPELVELKEYFLESDSFELMSTEKMRKNSRGNTDSIGAGGEKLSAFIHNMDSISKKDFLRLLSNYLKSTSDINTYVKGTPGWVYMDIQEKYKDKIVDIDMAQISDGTLRLIGFAAIAEINKSLGFVLLDEIEDGINTAIAANLVKELEKLSKTTSRQFFVTTHSTVMLDYFNEDNIIFLWRTSDGNVKNRRLIKSDKIKLLLNEMYVGELLYNLDEEKLISYLESVDDNEKITN</sequence>
<reference evidence="2 3" key="1">
    <citation type="submission" date="2016-11" db="EMBL/GenBank/DDBJ databases">
        <authorList>
            <person name="Jaros S."/>
            <person name="Januszkiewicz K."/>
            <person name="Wedrychowicz H."/>
        </authorList>
    </citation>
    <scope>NUCLEOTIDE SEQUENCE [LARGE SCALE GENOMIC DNA]</scope>
    <source>
        <strain evidence="2 3">DSM 17477</strain>
    </source>
</reference>
<evidence type="ECO:0000313" key="3">
    <source>
        <dbReference type="Proteomes" id="UP000184052"/>
    </source>
</evidence>
<organism evidence="2 3">
    <name type="scientific">Dethiosulfatibacter aminovorans DSM 17477</name>
    <dbReference type="NCBI Taxonomy" id="1121476"/>
    <lineage>
        <taxon>Bacteria</taxon>
        <taxon>Bacillati</taxon>
        <taxon>Bacillota</taxon>
        <taxon>Tissierellia</taxon>
        <taxon>Dethiosulfatibacter</taxon>
    </lineage>
</organism>
<dbReference type="Proteomes" id="UP000184052">
    <property type="component" value="Unassembled WGS sequence"/>
</dbReference>
<dbReference type="Pfam" id="PF13304">
    <property type="entry name" value="AAA_21"/>
    <property type="match status" value="1"/>
</dbReference>
<dbReference type="Gene3D" id="3.40.50.300">
    <property type="entry name" value="P-loop containing nucleotide triphosphate hydrolases"/>
    <property type="match status" value="1"/>
</dbReference>
<evidence type="ECO:0000313" key="2">
    <source>
        <dbReference type="EMBL" id="SHJ74797.1"/>
    </source>
</evidence>
<dbReference type="InterPro" id="IPR014555">
    <property type="entry name" value="RecF-like"/>
</dbReference>
<protein>
    <submittedName>
        <fullName evidence="2">Predicted ATPase</fullName>
    </submittedName>
</protein>
<evidence type="ECO:0000259" key="1">
    <source>
        <dbReference type="Pfam" id="PF13304"/>
    </source>
</evidence>